<dbReference type="GO" id="GO:0016095">
    <property type="term" value="P:polyprenol catabolic process"/>
    <property type="evidence" value="ECO:0007669"/>
    <property type="project" value="UniProtKB-UniRule"/>
</dbReference>
<dbReference type="GeneID" id="34521257"/>
<feature type="transmembrane region" description="Helical" evidence="5">
    <location>
        <begin position="163"/>
        <end position="179"/>
    </location>
</feature>
<dbReference type="Proteomes" id="UP000019384">
    <property type="component" value="Unassembled WGS sequence"/>
</dbReference>
<evidence type="ECO:0000256" key="4">
    <source>
        <dbReference type="ARBA" id="ARBA00023136"/>
    </source>
</evidence>
<accession>W6MRK4</accession>
<organism evidence="7 8">
    <name type="scientific">Kuraishia capsulata CBS 1993</name>
    <dbReference type="NCBI Taxonomy" id="1382522"/>
    <lineage>
        <taxon>Eukaryota</taxon>
        <taxon>Fungi</taxon>
        <taxon>Dikarya</taxon>
        <taxon>Ascomycota</taxon>
        <taxon>Saccharomycotina</taxon>
        <taxon>Pichiomycetes</taxon>
        <taxon>Pichiales</taxon>
        <taxon>Pichiaceae</taxon>
        <taxon>Kuraishia</taxon>
    </lineage>
</organism>
<keyword evidence="5" id="KW-0560">Oxidoreductase</keyword>
<dbReference type="PANTHER" id="PTHR14624:SF0">
    <property type="entry name" value="POLYPRENOL REDUCTASE"/>
    <property type="match status" value="1"/>
</dbReference>
<feature type="transmembrane region" description="Helical" evidence="5">
    <location>
        <begin position="7"/>
        <end position="25"/>
    </location>
</feature>
<protein>
    <recommendedName>
        <fullName evidence="5">Polyprenal reductase</fullName>
        <ecNumber evidence="5">1.3.1.94</ecNumber>
    </recommendedName>
</protein>
<dbReference type="InterPro" id="IPR001104">
    <property type="entry name" value="3-oxo-5_a-steroid_4-DH_C"/>
</dbReference>
<keyword evidence="4 5" id="KW-0472">Membrane</keyword>
<dbReference type="GO" id="GO:0005789">
    <property type="term" value="C:endoplasmic reticulum membrane"/>
    <property type="evidence" value="ECO:0007669"/>
    <property type="project" value="UniProtKB-SubCell"/>
</dbReference>
<dbReference type="Pfam" id="PF02544">
    <property type="entry name" value="Steroid_dh"/>
    <property type="match status" value="1"/>
</dbReference>
<dbReference type="GO" id="GO:0102389">
    <property type="term" value="F:polyprenol reductase activity"/>
    <property type="evidence" value="ECO:0007669"/>
    <property type="project" value="UniProtKB-UniRule"/>
</dbReference>
<dbReference type="GO" id="GO:0006488">
    <property type="term" value="P:dolichol-linked oligosaccharide biosynthetic process"/>
    <property type="evidence" value="ECO:0007669"/>
    <property type="project" value="UniProtKB-UniRule"/>
</dbReference>
<feature type="domain" description="3-oxo-5-alpha-steroid 4-dehydrogenase C-terminal" evidence="6">
    <location>
        <begin position="149"/>
        <end position="269"/>
    </location>
</feature>
<keyword evidence="2 5" id="KW-0812">Transmembrane</keyword>
<evidence type="ECO:0000256" key="2">
    <source>
        <dbReference type="ARBA" id="ARBA00022692"/>
    </source>
</evidence>
<dbReference type="PANTHER" id="PTHR14624">
    <property type="entry name" value="DFG10 PROTEIN"/>
    <property type="match status" value="1"/>
</dbReference>
<proteinExistence type="inferred from homology"/>
<dbReference type="AlphaFoldDB" id="W6MRK4"/>
<keyword evidence="8" id="KW-1185">Reference proteome</keyword>
<feature type="transmembrane region" description="Helical" evidence="5">
    <location>
        <begin position="228"/>
        <end position="246"/>
    </location>
</feature>
<reference evidence="7" key="1">
    <citation type="submission" date="2013-12" db="EMBL/GenBank/DDBJ databases">
        <authorList>
            <person name="Genoscope - CEA"/>
        </authorList>
    </citation>
    <scope>NUCLEOTIDE SEQUENCE</scope>
    <source>
        <strain evidence="7">CBS 1993</strain>
    </source>
</reference>
<keyword evidence="5" id="KW-0256">Endoplasmic reticulum</keyword>
<dbReference type="EC" id="1.3.1.94" evidence="5"/>
<keyword evidence="5" id="KW-0521">NADP</keyword>
<dbReference type="InterPro" id="IPR039698">
    <property type="entry name" value="Dfg10/SRD5A3"/>
</dbReference>
<feature type="transmembrane region" description="Helical" evidence="5">
    <location>
        <begin position="52"/>
        <end position="72"/>
    </location>
</feature>
<dbReference type="EMBL" id="HG793128">
    <property type="protein sequence ID" value="CDK27877.1"/>
    <property type="molecule type" value="Genomic_DNA"/>
</dbReference>
<comment type="catalytic activity">
    <reaction evidence="5">
        <text>a di-trans,poly-cis-dolichal + NADP(+) = a di-trans,poly-cis-polyprenal + NADPH + H(+)</text>
        <dbReference type="Rhea" id="RHEA:80727"/>
        <dbReference type="Rhea" id="RHEA-COMP:19536"/>
        <dbReference type="Rhea" id="RHEA-COMP:19537"/>
        <dbReference type="ChEBI" id="CHEBI:15378"/>
        <dbReference type="ChEBI" id="CHEBI:57783"/>
        <dbReference type="ChEBI" id="CHEBI:58349"/>
        <dbReference type="ChEBI" id="CHEBI:231623"/>
        <dbReference type="ChEBI" id="CHEBI:231637"/>
        <dbReference type="EC" id="1.3.1.94"/>
    </reaction>
    <physiologicalReaction direction="right-to-left" evidence="5">
        <dbReference type="Rhea" id="RHEA:80729"/>
    </physiologicalReaction>
</comment>
<comment type="similarity">
    <text evidence="5">Belongs to the steroid 5-alpha reductase family. Polyprenal reductase subfamily.</text>
</comment>
<dbReference type="GO" id="GO:0160198">
    <property type="term" value="F:polyprenal reductase activity"/>
    <property type="evidence" value="ECO:0007669"/>
    <property type="project" value="UniProtKB-EC"/>
</dbReference>
<dbReference type="HOGENOM" id="CLU_044409_0_1_1"/>
<comment type="subcellular location">
    <subcellularLocation>
        <location evidence="1">Endomembrane system</location>
        <topology evidence="1">Multi-pass membrane protein</topology>
    </subcellularLocation>
    <subcellularLocation>
        <location evidence="5">Endoplasmic reticulum membrane</location>
    </subcellularLocation>
</comment>
<dbReference type="PROSITE" id="PS50244">
    <property type="entry name" value="S5A_REDUCTASE"/>
    <property type="match status" value="1"/>
</dbReference>
<dbReference type="STRING" id="1382522.W6MRK4"/>
<dbReference type="OrthoDB" id="541710at2759"/>
<evidence type="ECO:0000259" key="6">
    <source>
        <dbReference type="Pfam" id="PF02544"/>
    </source>
</evidence>
<comment type="pathway">
    <text evidence="5">Protein modification; protein glycosylation.</text>
</comment>
<evidence type="ECO:0000256" key="1">
    <source>
        <dbReference type="ARBA" id="ARBA00004127"/>
    </source>
</evidence>
<evidence type="ECO:0000313" key="7">
    <source>
        <dbReference type="EMBL" id="CDK27877.1"/>
    </source>
</evidence>
<name>W6MRK4_9ASCO</name>
<reference evidence="7" key="2">
    <citation type="submission" date="2014-02" db="EMBL/GenBank/DDBJ databases">
        <title>Complete DNA sequence of /Kuraishia capsulata/ illustrates novel genomic features among budding yeasts (/Saccharomycotina/).</title>
        <authorList>
            <person name="Morales L."/>
            <person name="Noel B."/>
            <person name="Porcel B."/>
            <person name="Marcet-Houben M."/>
            <person name="Hullo M-F."/>
            <person name="Sacerdot C."/>
            <person name="Tekaia F."/>
            <person name="Leh-Louis V."/>
            <person name="Despons L."/>
            <person name="Khanna V."/>
            <person name="Aury J-M."/>
            <person name="Barbe V."/>
            <person name="Couloux A."/>
            <person name="Labadie K."/>
            <person name="Pelletier E."/>
            <person name="Souciet J-L."/>
            <person name="Boekhout T."/>
            <person name="Gabaldon T."/>
            <person name="Wincker P."/>
            <person name="Dujon B."/>
        </authorList>
    </citation>
    <scope>NUCLEOTIDE SEQUENCE</scope>
    <source>
        <strain evidence="7">CBS 1993</strain>
    </source>
</reference>
<feature type="transmembrane region" description="Helical" evidence="5">
    <location>
        <begin position="132"/>
        <end position="151"/>
    </location>
</feature>
<evidence type="ECO:0000256" key="5">
    <source>
        <dbReference type="RuleBase" id="RU367081"/>
    </source>
</evidence>
<evidence type="ECO:0000256" key="3">
    <source>
        <dbReference type="ARBA" id="ARBA00022989"/>
    </source>
</evidence>
<keyword evidence="3 5" id="KW-1133">Transmembrane helix</keyword>
<dbReference type="RefSeq" id="XP_022459869.1">
    <property type="nucleotide sequence ID" value="XM_022602313.1"/>
</dbReference>
<sequence>MITIVDICNAGLFAAIAITLVSPQIPGLRSVSRYGKTLKTVQRFNYYLPKRYFAHFYVIATALPVFLSLLLLSDIPVVEYIASVDWVSRDHQRTLSRSKALFALLLNSLQGSRRLYESVHVFRPLPDAKIQLLHYLIGCVYYLIVDMQLVACMDPLNNSPLPLLESSIFALLFFVVYLDQARHHAHLSGLKKYTIPSQGLFRYVAGAHYFDEILLYALQFWYLRTETSLAVAAYVAVSLSVVAANSHEYYKEKDASYSVNHKVVIPFLY</sequence>
<evidence type="ECO:0000313" key="8">
    <source>
        <dbReference type="Proteomes" id="UP000019384"/>
    </source>
</evidence>
<dbReference type="GO" id="GO:0003865">
    <property type="term" value="F:3-oxo-5-alpha-steroid 4-dehydrogenase activity"/>
    <property type="evidence" value="ECO:0007669"/>
    <property type="project" value="TreeGrafter"/>
</dbReference>
<dbReference type="UniPathway" id="UPA00378"/>
<comment type="function">
    <text evidence="5">Plays a key role in early steps of protein N-linked glycosylation by being involved in the conversion of polyprenol into dolichol. Acts as a polyprenal reductase that mediates the reduction of polyprenal into dolichal in a NADP-dependent mechanism. Dolichols are required for the synthesis of dolichol-linked monosaccharides and the oligosaccharide precursor used for N-glycosylation.</text>
</comment>
<gene>
    <name evidence="7" type="ORF">KUCA_T00003857001</name>
</gene>